<keyword evidence="3 5" id="KW-0862">Zinc</keyword>
<dbReference type="STRING" id="1121448.DGI_1470"/>
<name>T2GAV8_MEGG1</name>
<dbReference type="PATRIC" id="fig|1121448.10.peg.1468"/>
<dbReference type="GO" id="GO:0008270">
    <property type="term" value="F:zinc ion binding"/>
    <property type="evidence" value="ECO:0007669"/>
    <property type="project" value="UniProtKB-UniRule"/>
</dbReference>
<dbReference type="Gene3D" id="3.40.50.1980">
    <property type="entry name" value="Nitrogenase molybdenum iron protein domain"/>
    <property type="match status" value="2"/>
</dbReference>
<feature type="binding site" evidence="5 8">
    <location>
        <position position="434"/>
    </location>
    <ligand>
        <name>substrate</name>
    </ligand>
</feature>
<dbReference type="OrthoDB" id="9805269at2"/>
<feature type="binding site" evidence="5 8">
    <location>
        <position position="276"/>
    </location>
    <ligand>
        <name>substrate</name>
    </ligand>
</feature>
<dbReference type="InterPro" id="IPR022695">
    <property type="entry name" value="Histidinol_DH_monofunct"/>
</dbReference>
<evidence type="ECO:0000256" key="9">
    <source>
        <dbReference type="PIRSR" id="PIRSR000099-4"/>
    </source>
</evidence>
<organism evidence="11 12">
    <name type="scientific">Megalodesulfovibrio gigas (strain ATCC 19364 / DSM 1382 / NCIMB 9332 / VKM B-1759)</name>
    <name type="common">Desulfovibrio gigas</name>
    <dbReference type="NCBI Taxonomy" id="1121448"/>
    <lineage>
        <taxon>Bacteria</taxon>
        <taxon>Pseudomonadati</taxon>
        <taxon>Thermodesulfobacteriota</taxon>
        <taxon>Desulfovibrionia</taxon>
        <taxon>Desulfovibrionales</taxon>
        <taxon>Desulfovibrionaceae</taxon>
        <taxon>Megalodesulfovibrio</taxon>
    </lineage>
</organism>
<dbReference type="Gene3D" id="1.20.5.1300">
    <property type="match status" value="1"/>
</dbReference>
<dbReference type="EC" id="1.1.1.23" evidence="5"/>
<dbReference type="Pfam" id="PF00815">
    <property type="entry name" value="Histidinol_dh"/>
    <property type="match status" value="1"/>
</dbReference>
<comment type="similarity">
    <text evidence="1 5 6 10">Belongs to the histidinol dehydrogenase family.</text>
</comment>
<dbReference type="HAMAP" id="MF_01024">
    <property type="entry name" value="HisD"/>
    <property type="match status" value="1"/>
</dbReference>
<feature type="binding site" evidence="5 9">
    <location>
        <position position="434"/>
    </location>
    <ligand>
        <name>Zn(2+)</name>
        <dbReference type="ChEBI" id="CHEBI:29105"/>
    </ligand>
</feature>
<evidence type="ECO:0000256" key="1">
    <source>
        <dbReference type="ARBA" id="ARBA00010178"/>
    </source>
</evidence>
<dbReference type="PANTHER" id="PTHR21256">
    <property type="entry name" value="HISTIDINOL DEHYDROGENASE HDH"/>
    <property type="match status" value="1"/>
</dbReference>
<dbReference type="Proteomes" id="UP000016587">
    <property type="component" value="Chromosome"/>
</dbReference>
<comment type="catalytic activity">
    <reaction evidence="5">
        <text>L-histidinol + 2 NAD(+) + H2O = L-histidine + 2 NADH + 3 H(+)</text>
        <dbReference type="Rhea" id="RHEA:20641"/>
        <dbReference type="ChEBI" id="CHEBI:15377"/>
        <dbReference type="ChEBI" id="CHEBI:15378"/>
        <dbReference type="ChEBI" id="CHEBI:57540"/>
        <dbReference type="ChEBI" id="CHEBI:57595"/>
        <dbReference type="ChEBI" id="CHEBI:57699"/>
        <dbReference type="ChEBI" id="CHEBI:57945"/>
        <dbReference type="EC" id="1.1.1.23"/>
    </reaction>
</comment>
<feature type="binding site" evidence="5 8">
    <location>
        <position position="429"/>
    </location>
    <ligand>
        <name>substrate</name>
    </ligand>
</feature>
<comment type="cofactor">
    <cofactor evidence="5 9">
        <name>Zn(2+)</name>
        <dbReference type="ChEBI" id="CHEBI:29105"/>
    </cofactor>
    <text evidence="5 9">Binds 1 zinc ion per subunit.</text>
</comment>
<dbReference type="UniPathway" id="UPA00031">
    <property type="reaction ID" value="UER00014"/>
</dbReference>
<comment type="caution">
    <text evidence="5">Lacks conserved residue(s) required for the propagation of feature annotation.</text>
</comment>
<evidence type="ECO:0000256" key="6">
    <source>
        <dbReference type="PIRNR" id="PIRNR000099"/>
    </source>
</evidence>
<feature type="active site" description="Proton acceptor" evidence="5 7">
    <location>
        <position position="341"/>
    </location>
</feature>
<dbReference type="AlphaFoldDB" id="T2GAV8"/>
<dbReference type="InterPro" id="IPR012131">
    <property type="entry name" value="Hstdl_DH"/>
</dbReference>
<feature type="binding site" evidence="5 8">
    <location>
        <position position="245"/>
    </location>
    <ligand>
        <name>substrate</name>
    </ligand>
</feature>
<sequence>MACIRWQYPDPDSWSAIAAHMAQRKDPGLDVVSVVREILTRVRAEGDAALADCTARFDCPGFTTAMLKVPTASLAAALATDDATFQADMDIIKEAAANIRAYHQAQVQQSWWRPHADGSITGQLVRPVDRVGLYVPGGQGGETPLISSLLMNAIPAQVAGVAEIAVVSPPRKDGTLNPYILATAALLGIEEVYATGSAWAVAALAYGTQSIRPVDVIAGPGNLYVATAKQLLIGEIGIDMIAGPSEICIIAEDIPGRDLTRRAAWLAADMLSQAEHDALAAAVCISPSAALLDAVRAELERQCQALPRHEIATRCLKDFGALVQVPDLDTAAELSNRFAPEHLELAVADPWALLGKIRHAGAIFLGDHTPEPVGDYFAGPNHVLPTLGTARFASALGVDNFCKKSSVIATSPAFLQAHGDKIARFARLEGLEAHARAVECRNKDQAS</sequence>
<feature type="binding site" evidence="5 9">
    <location>
        <position position="273"/>
    </location>
    <ligand>
        <name>Zn(2+)</name>
        <dbReference type="ChEBI" id="CHEBI:29105"/>
    </ligand>
</feature>
<keyword evidence="2 5" id="KW-0479">Metal-binding</keyword>
<evidence type="ECO:0000256" key="2">
    <source>
        <dbReference type="ARBA" id="ARBA00022723"/>
    </source>
</evidence>
<keyword evidence="4 5" id="KW-0560">Oxidoreductase</keyword>
<dbReference type="RefSeq" id="WP_021760121.1">
    <property type="nucleotide sequence ID" value="NC_022444.1"/>
</dbReference>
<dbReference type="FunFam" id="3.40.50.1980:FF:000001">
    <property type="entry name" value="Histidinol dehydrogenase"/>
    <property type="match status" value="1"/>
</dbReference>
<dbReference type="InterPro" id="IPR016161">
    <property type="entry name" value="Ald_DH/histidinol_DH"/>
</dbReference>
<keyword evidence="5" id="KW-0028">Amino-acid biosynthesis</keyword>
<dbReference type="EMBL" id="CP006585">
    <property type="protein sequence ID" value="AGW13314.1"/>
    <property type="molecule type" value="Genomic_DNA"/>
</dbReference>
<evidence type="ECO:0000256" key="3">
    <source>
        <dbReference type="ARBA" id="ARBA00022833"/>
    </source>
</evidence>
<comment type="pathway">
    <text evidence="5">Amino-acid biosynthesis; L-histidine biosynthesis; L-histidine from 5-phospho-alpha-D-ribose 1-diphosphate: step 9/9.</text>
</comment>
<feature type="binding site" evidence="5 9">
    <location>
        <position position="375"/>
    </location>
    <ligand>
        <name>Zn(2+)</name>
        <dbReference type="ChEBI" id="CHEBI:29105"/>
    </ligand>
</feature>
<gene>
    <name evidence="5" type="primary">hisD</name>
    <name evidence="11" type="ORF">DGI_1470</name>
</gene>
<dbReference type="GO" id="GO:0051287">
    <property type="term" value="F:NAD binding"/>
    <property type="evidence" value="ECO:0007669"/>
    <property type="project" value="InterPro"/>
</dbReference>
<evidence type="ECO:0000256" key="4">
    <source>
        <dbReference type="ARBA" id="ARBA00023002"/>
    </source>
</evidence>
<evidence type="ECO:0000256" key="5">
    <source>
        <dbReference type="HAMAP-Rule" id="MF_01024"/>
    </source>
</evidence>
<feature type="binding site" evidence="5 8">
    <location>
        <position position="273"/>
    </location>
    <ligand>
        <name>substrate</name>
    </ligand>
</feature>
<comment type="function">
    <text evidence="5">Catalyzes the sequential NAD-dependent oxidations of L-histidinol to L-histidinaldehyde and then to L-histidine.</text>
</comment>
<dbReference type="PRINTS" id="PR00083">
    <property type="entry name" value="HOLDHDRGNASE"/>
</dbReference>
<evidence type="ECO:0000313" key="12">
    <source>
        <dbReference type="Proteomes" id="UP000016587"/>
    </source>
</evidence>
<dbReference type="CDD" id="cd06572">
    <property type="entry name" value="Histidinol_dh"/>
    <property type="match status" value="1"/>
</dbReference>
<keyword evidence="5" id="KW-0520">NAD</keyword>
<dbReference type="NCBIfam" id="TIGR00069">
    <property type="entry name" value="hisD"/>
    <property type="match status" value="1"/>
</dbReference>
<feature type="binding site" evidence="5 9">
    <location>
        <position position="276"/>
    </location>
    <ligand>
        <name>Zn(2+)</name>
        <dbReference type="ChEBI" id="CHEBI:29105"/>
    </ligand>
</feature>
<dbReference type="PANTHER" id="PTHR21256:SF2">
    <property type="entry name" value="HISTIDINE BIOSYNTHESIS TRIFUNCTIONAL PROTEIN"/>
    <property type="match status" value="1"/>
</dbReference>
<dbReference type="KEGG" id="dgg:DGI_1470"/>
<evidence type="ECO:0000313" key="11">
    <source>
        <dbReference type="EMBL" id="AGW13314.1"/>
    </source>
</evidence>
<protein>
    <recommendedName>
        <fullName evidence="5">Histidinol dehydrogenase</fullName>
        <shortName evidence="5">HDH</shortName>
        <ecNumber evidence="5">1.1.1.23</ecNumber>
    </recommendedName>
</protein>
<feature type="binding site" evidence="5 8">
    <location>
        <position position="375"/>
    </location>
    <ligand>
        <name>substrate</name>
    </ligand>
</feature>
<reference evidence="12" key="2">
    <citation type="submission" date="2013-07" db="EMBL/GenBank/DDBJ databases">
        <authorList>
            <person name="Morais-Silva F.O."/>
            <person name="Rezende A.M."/>
            <person name="Pimentel C."/>
            <person name="Resende D.M."/>
            <person name="Santos C.I."/>
            <person name="Clemente C."/>
            <person name="de Oliveira L.M."/>
            <person name="da Silva S.M."/>
            <person name="Costa D.A."/>
            <person name="Varela-Raposo A."/>
            <person name="Horacio E.C.A."/>
            <person name="Matos M."/>
            <person name="Flores O."/>
            <person name="Ruiz J.C."/>
            <person name="Rodrigues-Pousada C."/>
        </authorList>
    </citation>
    <scope>NUCLEOTIDE SEQUENCE [LARGE SCALE GENOMIC DNA]</scope>
    <source>
        <strain evidence="12">ATCC 19364 / DSM 1382 / NCIMB 9332 / VKM B-1759</strain>
    </source>
</reference>
<keyword evidence="12" id="KW-1185">Reference proteome</keyword>
<keyword evidence="5" id="KW-0368">Histidine biosynthesis</keyword>
<proteinExistence type="inferred from homology"/>
<dbReference type="HOGENOM" id="CLU_006732_3_3_7"/>
<dbReference type="SUPFAM" id="SSF53720">
    <property type="entry name" value="ALDH-like"/>
    <property type="match status" value="1"/>
</dbReference>
<dbReference type="eggNOG" id="COG0141">
    <property type="taxonomic scope" value="Bacteria"/>
</dbReference>
<feature type="active site" description="Proton acceptor" evidence="5 7">
    <location>
        <position position="342"/>
    </location>
</feature>
<accession>T2GAV8</accession>
<evidence type="ECO:0000256" key="7">
    <source>
        <dbReference type="PIRSR" id="PIRSR000099-1"/>
    </source>
</evidence>
<feature type="binding site" evidence="5 8">
    <location>
        <position position="342"/>
    </location>
    <ligand>
        <name>substrate</name>
    </ligand>
</feature>
<dbReference type="PIRSF" id="PIRSF000099">
    <property type="entry name" value="Histidinol_dh"/>
    <property type="match status" value="1"/>
</dbReference>
<evidence type="ECO:0000256" key="10">
    <source>
        <dbReference type="RuleBase" id="RU004175"/>
    </source>
</evidence>
<dbReference type="GO" id="GO:0000105">
    <property type="term" value="P:L-histidine biosynthetic process"/>
    <property type="evidence" value="ECO:0007669"/>
    <property type="project" value="UniProtKB-UniRule"/>
</dbReference>
<dbReference type="GO" id="GO:0005829">
    <property type="term" value="C:cytosol"/>
    <property type="evidence" value="ECO:0007669"/>
    <property type="project" value="TreeGrafter"/>
</dbReference>
<dbReference type="GO" id="GO:0004399">
    <property type="term" value="F:histidinol dehydrogenase activity"/>
    <property type="evidence" value="ECO:0007669"/>
    <property type="project" value="UniProtKB-UniRule"/>
</dbReference>
<evidence type="ECO:0000256" key="8">
    <source>
        <dbReference type="PIRSR" id="PIRSR000099-3"/>
    </source>
</evidence>
<reference evidence="11 12" key="1">
    <citation type="journal article" date="2013" name="J. Bacteriol.">
        <title>Roles of HynAB and Ech, the only two hydrogenases found in the model sulfate reducer Desulfovibrio gigas.</title>
        <authorList>
            <person name="Morais-Silva F.O."/>
            <person name="Santos C.I."/>
            <person name="Rodrigues R."/>
            <person name="Pereira I.A."/>
            <person name="Rodrigues-Pousada C."/>
        </authorList>
    </citation>
    <scope>NUCLEOTIDE SEQUENCE [LARGE SCALE GENOMIC DNA]</scope>
    <source>
        <strain evidence="12">ATCC 19364 / DSM 1382 / NCIMB 9332 / VKM B-1759</strain>
    </source>
</reference>